<evidence type="ECO:0000256" key="1">
    <source>
        <dbReference type="SAM" id="MobiDB-lite"/>
    </source>
</evidence>
<dbReference type="EMBL" id="LDAU01000026">
    <property type="protein sequence ID" value="KRX10527.1"/>
    <property type="molecule type" value="Genomic_DNA"/>
</dbReference>
<evidence type="ECO:0000313" key="3">
    <source>
        <dbReference type="Proteomes" id="UP000054937"/>
    </source>
</evidence>
<comment type="caution">
    <text evidence="2">The sequence shown here is derived from an EMBL/GenBank/DDBJ whole genome shotgun (WGS) entry which is preliminary data.</text>
</comment>
<organism evidence="2 3">
    <name type="scientific">Pseudocohnilembus persalinus</name>
    <name type="common">Ciliate</name>
    <dbReference type="NCBI Taxonomy" id="266149"/>
    <lineage>
        <taxon>Eukaryota</taxon>
        <taxon>Sar</taxon>
        <taxon>Alveolata</taxon>
        <taxon>Ciliophora</taxon>
        <taxon>Intramacronucleata</taxon>
        <taxon>Oligohymenophorea</taxon>
        <taxon>Scuticociliatia</taxon>
        <taxon>Philasterida</taxon>
        <taxon>Pseudocohnilembidae</taxon>
        <taxon>Pseudocohnilembus</taxon>
    </lineage>
</organism>
<dbReference type="AlphaFoldDB" id="A0A0V0R7Q4"/>
<name>A0A0V0R7Q4_PSEPJ</name>
<gene>
    <name evidence="2" type="ORF">PPERSA_01539</name>
</gene>
<protein>
    <submittedName>
        <fullName evidence="2">Uncharacterized protein</fullName>
    </submittedName>
</protein>
<sequence>MAKNYNSNNYDYEKKSLLNQDEENNYDGNKYEDYFKSDDNKLYDPDELKMGWNEFKSKYYNLENEVKNNIDQLGKIGNNYSKQLSQIDMATSVKTTFASQRNRFQKISKHLSTIKNHLPEIGHIAQRVRWHQYKNQIIISSVIALQKELNMLVYYDLFQYIKNTFA</sequence>
<feature type="region of interest" description="Disordered" evidence="1">
    <location>
        <begin position="1"/>
        <end position="25"/>
    </location>
</feature>
<accession>A0A0V0R7Q4</accession>
<evidence type="ECO:0000313" key="2">
    <source>
        <dbReference type="EMBL" id="KRX10527.1"/>
    </source>
</evidence>
<feature type="compositionally biased region" description="Polar residues" evidence="1">
    <location>
        <begin position="1"/>
        <end position="10"/>
    </location>
</feature>
<dbReference type="InParanoid" id="A0A0V0R7Q4"/>
<reference evidence="2 3" key="1">
    <citation type="journal article" date="2015" name="Sci. Rep.">
        <title>Genome of the facultative scuticociliatosis pathogen Pseudocohnilembus persalinus provides insight into its virulence through horizontal gene transfer.</title>
        <authorList>
            <person name="Xiong J."/>
            <person name="Wang G."/>
            <person name="Cheng J."/>
            <person name="Tian M."/>
            <person name="Pan X."/>
            <person name="Warren A."/>
            <person name="Jiang C."/>
            <person name="Yuan D."/>
            <person name="Miao W."/>
        </authorList>
    </citation>
    <scope>NUCLEOTIDE SEQUENCE [LARGE SCALE GENOMIC DNA]</scope>
    <source>
        <strain evidence="2">36N120E</strain>
    </source>
</reference>
<keyword evidence="3" id="KW-1185">Reference proteome</keyword>
<dbReference type="Proteomes" id="UP000054937">
    <property type="component" value="Unassembled WGS sequence"/>
</dbReference>
<proteinExistence type="predicted"/>